<evidence type="ECO:0000313" key="8">
    <source>
        <dbReference type="Proteomes" id="UP000050301"/>
    </source>
</evidence>
<dbReference type="InterPro" id="IPR045851">
    <property type="entry name" value="AMP-bd_C_sf"/>
</dbReference>
<dbReference type="EMBL" id="LKBH01000069">
    <property type="protein sequence ID" value="KQB35986.1"/>
    <property type="molecule type" value="Genomic_DNA"/>
</dbReference>
<dbReference type="InterPro" id="IPR000873">
    <property type="entry name" value="AMP-dep_synth/lig_dom"/>
</dbReference>
<organism evidence="7 8">
    <name type="scientific">Acidiplasma cupricumulans</name>
    <dbReference type="NCBI Taxonomy" id="312540"/>
    <lineage>
        <taxon>Archaea</taxon>
        <taxon>Methanobacteriati</taxon>
        <taxon>Thermoplasmatota</taxon>
        <taxon>Thermoplasmata</taxon>
        <taxon>Thermoplasmatales</taxon>
        <taxon>Ferroplasmaceae</taxon>
        <taxon>Acidiplasma</taxon>
    </lineage>
</organism>
<evidence type="ECO:0000259" key="5">
    <source>
        <dbReference type="Pfam" id="PF00501"/>
    </source>
</evidence>
<evidence type="ECO:0000259" key="6">
    <source>
        <dbReference type="Pfam" id="PF13193"/>
    </source>
</evidence>
<protein>
    <recommendedName>
        <fullName evidence="9">Acetyl-CoA synthetase</fullName>
    </recommendedName>
</protein>
<dbReference type="GO" id="GO:0004321">
    <property type="term" value="F:fatty-acyl-CoA synthase activity"/>
    <property type="evidence" value="ECO:0007669"/>
    <property type="project" value="TreeGrafter"/>
</dbReference>
<dbReference type="Gene3D" id="3.30.300.30">
    <property type="match status" value="1"/>
</dbReference>
<feature type="domain" description="AMP-binding enzyme C-terminal" evidence="6">
    <location>
        <begin position="453"/>
        <end position="531"/>
    </location>
</feature>
<accession>A0A0Q0RKJ4</accession>
<keyword evidence="8" id="KW-1185">Reference proteome</keyword>
<dbReference type="GO" id="GO:0006637">
    <property type="term" value="P:acyl-CoA metabolic process"/>
    <property type="evidence" value="ECO:0007669"/>
    <property type="project" value="TreeGrafter"/>
</dbReference>
<dbReference type="SUPFAM" id="SSF56801">
    <property type="entry name" value="Acetyl-CoA synthetase-like"/>
    <property type="match status" value="1"/>
</dbReference>
<dbReference type="Pfam" id="PF13193">
    <property type="entry name" value="AMP-binding_C"/>
    <property type="match status" value="1"/>
</dbReference>
<dbReference type="InterPro" id="IPR051087">
    <property type="entry name" value="Mitochondrial_ACSM"/>
</dbReference>
<dbReference type="PANTHER" id="PTHR43605">
    <property type="entry name" value="ACYL-COENZYME A SYNTHETASE"/>
    <property type="match status" value="1"/>
</dbReference>
<dbReference type="GO" id="GO:0015645">
    <property type="term" value="F:fatty acid ligase activity"/>
    <property type="evidence" value="ECO:0007669"/>
    <property type="project" value="TreeGrafter"/>
</dbReference>
<name>A0A0Q0RKJ4_9ARCH</name>
<keyword evidence="2" id="KW-0436">Ligase</keyword>
<sequence length="560" mass="64037">MNITELYEKVKKNYDERYRILEDLRNMKPPEPFNWVQEIFEKFYGSDKNAVIYYNMENEMEIKVSYNRLISNYNKLINLLRKHGIKKSAVIYLMSPALTEQWYIMLAALKAGYTLIPLAPNLTEFELKFRFSSIVPDVIIADSENMKKISRSLKNRPLKISIGNYDDAINIKEINNENNTAEGEKLFINDVFIKYFTSGTTGMPKTVNHSAVLYPIGQLSTATAIGIRENYIHVNLSSPGWAKFSWSSVFSPLTAGATVLSIDYSGKLNVRKYLEVLGSYHVNSFCAPPTAWRQFISANLDGIELKDLRETVSAGEPLNAEIINKWREKFGTTVRDYYGQTESTAMVANLPGKSVIPGSMGRPLPTYNIVLLDEEMNEINKSFEPGLMAVKNYKGTYGLFLGYSDDEKNREVFIGNYYLTGDRAYRDDDGNFYFVSRSDDVIKSSDYRIGPFEVESAIIATGIVLESAVVGSPDRLKYQKVKAFIVLKDGHEKNEETARTIFNGVKKLLPSYKLPEIIEFVDDLPKTISGKIRRNNLREIEKEKRENNMIGEFEYFMKKY</sequence>
<dbReference type="AlphaFoldDB" id="A0A0Q0RKJ4"/>
<evidence type="ECO:0000256" key="3">
    <source>
        <dbReference type="ARBA" id="ARBA00022741"/>
    </source>
</evidence>
<dbReference type="InParanoid" id="A0A0Q0RKJ4"/>
<dbReference type="PANTHER" id="PTHR43605:SF10">
    <property type="entry name" value="ACYL-COA SYNTHETASE MEDIUM CHAIN FAMILY MEMBER 3"/>
    <property type="match status" value="1"/>
</dbReference>
<comment type="caution">
    <text evidence="7">The sequence shown here is derived from an EMBL/GenBank/DDBJ whole genome shotgun (WGS) entry which is preliminary data.</text>
</comment>
<dbReference type="Gene3D" id="3.40.50.12780">
    <property type="entry name" value="N-terminal domain of ligase-like"/>
    <property type="match status" value="1"/>
</dbReference>
<evidence type="ECO:0000313" key="7">
    <source>
        <dbReference type="EMBL" id="KQB35986.1"/>
    </source>
</evidence>
<proteinExistence type="inferred from homology"/>
<keyword evidence="4" id="KW-0067">ATP-binding</keyword>
<comment type="similarity">
    <text evidence="1">Belongs to the ATP-dependent AMP-binding enzyme family.</text>
</comment>
<evidence type="ECO:0000256" key="1">
    <source>
        <dbReference type="ARBA" id="ARBA00006432"/>
    </source>
</evidence>
<dbReference type="Pfam" id="PF00501">
    <property type="entry name" value="AMP-binding"/>
    <property type="match status" value="1"/>
</dbReference>
<dbReference type="RefSeq" id="WP_055040840.1">
    <property type="nucleotide sequence ID" value="NZ_LKBH01000069.1"/>
</dbReference>
<dbReference type="GO" id="GO:0016405">
    <property type="term" value="F:CoA-ligase activity"/>
    <property type="evidence" value="ECO:0007669"/>
    <property type="project" value="UniProtKB-ARBA"/>
</dbReference>
<gene>
    <name evidence="7" type="ORF">AOG55_05275</name>
</gene>
<evidence type="ECO:0000256" key="4">
    <source>
        <dbReference type="ARBA" id="ARBA00022840"/>
    </source>
</evidence>
<dbReference type="InterPro" id="IPR042099">
    <property type="entry name" value="ANL_N_sf"/>
</dbReference>
<keyword evidence="3" id="KW-0547">Nucleotide-binding</keyword>
<dbReference type="InterPro" id="IPR025110">
    <property type="entry name" value="AMP-bd_C"/>
</dbReference>
<evidence type="ECO:0000256" key="2">
    <source>
        <dbReference type="ARBA" id="ARBA00022598"/>
    </source>
</evidence>
<dbReference type="FunCoup" id="A0A0Q0RKJ4">
    <property type="interactions" value="85"/>
</dbReference>
<dbReference type="Proteomes" id="UP000050301">
    <property type="component" value="Unassembled WGS sequence"/>
</dbReference>
<feature type="domain" description="AMP-dependent synthetase/ligase" evidence="5">
    <location>
        <begin position="47"/>
        <end position="403"/>
    </location>
</feature>
<evidence type="ECO:0008006" key="9">
    <source>
        <dbReference type="Google" id="ProtNLM"/>
    </source>
</evidence>
<reference evidence="7 8" key="1">
    <citation type="submission" date="2015-09" db="EMBL/GenBank/DDBJ databases">
        <title>Heavy metals and arsenic resistance mechanisms in polyextremophilic archaea of the family Ferroplasmaceae.</title>
        <authorList>
            <person name="Bulaev A.G."/>
            <person name="Kanygina A.V."/>
        </authorList>
    </citation>
    <scope>NUCLEOTIDE SEQUENCE [LARGE SCALE GENOMIC DNA]</scope>
    <source>
        <strain evidence="7 8">BH2</strain>
    </source>
</reference>
<dbReference type="GO" id="GO:0005524">
    <property type="term" value="F:ATP binding"/>
    <property type="evidence" value="ECO:0007669"/>
    <property type="project" value="UniProtKB-KW"/>
</dbReference>
<dbReference type="GO" id="GO:0006633">
    <property type="term" value="P:fatty acid biosynthetic process"/>
    <property type="evidence" value="ECO:0007669"/>
    <property type="project" value="TreeGrafter"/>
</dbReference>